<evidence type="ECO:0000259" key="1">
    <source>
        <dbReference type="Pfam" id="PF01656"/>
    </source>
</evidence>
<protein>
    <submittedName>
        <fullName evidence="2">ATP-binding protein</fullName>
    </submittedName>
</protein>
<reference evidence="2 3" key="1">
    <citation type="submission" date="2018-08" db="EMBL/GenBank/DDBJ databases">
        <title>Murine metabolic-syndrome-specific gut microbial biobank.</title>
        <authorList>
            <person name="Liu C."/>
        </authorList>
    </citation>
    <scope>NUCLEOTIDE SEQUENCE [LARGE SCALE GENOMIC DNA]</scope>
    <source>
        <strain evidence="2 3">583</strain>
    </source>
</reference>
<keyword evidence="3" id="KW-1185">Reference proteome</keyword>
<dbReference type="Gene3D" id="3.40.50.300">
    <property type="entry name" value="P-loop containing nucleotide triphosphate hydrolases"/>
    <property type="match status" value="1"/>
</dbReference>
<dbReference type="InterPro" id="IPR027417">
    <property type="entry name" value="P-loop_NTPase"/>
</dbReference>
<dbReference type="Pfam" id="PF01656">
    <property type="entry name" value="CbiA"/>
    <property type="match status" value="1"/>
</dbReference>
<comment type="caution">
    <text evidence="2">The sequence shown here is derived from an EMBL/GenBank/DDBJ whole genome shotgun (WGS) entry which is preliminary data.</text>
</comment>
<sequence length="224" mass="25234">MLNDNRIRIITGHYGSGKTEFAVNYAIQLAKANKKTAIADLDIVNPYFRSREKEEFLNNLGIRVIGSSIKGLASDVPAVSGEILTPLQDNTFNAVLDVGGDPAGARALGRYYEYFTEGNYDMFFVINANRPETREVEKTIQYLKNIEIQSRAKVTGIINNTHLLKSTTVEDVMRGQKLCKEVSKNLNIPIIYISCIESVAKDLPNDLEGEIFPIKMYMREEWMS</sequence>
<gene>
    <name evidence="2" type="ORF">D3Z33_12905</name>
</gene>
<dbReference type="GO" id="GO:0005524">
    <property type="term" value="F:ATP binding"/>
    <property type="evidence" value="ECO:0007669"/>
    <property type="project" value="UniProtKB-KW"/>
</dbReference>
<dbReference type="EMBL" id="QXXA01000015">
    <property type="protein sequence ID" value="NBI07753.1"/>
    <property type="molecule type" value="Genomic_DNA"/>
</dbReference>
<dbReference type="RefSeq" id="WP_160198224.1">
    <property type="nucleotide sequence ID" value="NZ_QXXA01000015.1"/>
</dbReference>
<feature type="domain" description="CobQ/CobB/MinD/ParA nucleotide binding" evidence="1">
    <location>
        <begin position="14"/>
        <end position="161"/>
    </location>
</feature>
<dbReference type="SUPFAM" id="SSF52540">
    <property type="entry name" value="P-loop containing nucleoside triphosphate hydrolases"/>
    <property type="match status" value="1"/>
</dbReference>
<evidence type="ECO:0000313" key="2">
    <source>
        <dbReference type="EMBL" id="NBI07753.1"/>
    </source>
</evidence>
<dbReference type="InterPro" id="IPR002586">
    <property type="entry name" value="CobQ/CobB/MinD/ParA_Nub-bd_dom"/>
</dbReference>
<keyword evidence="2" id="KW-0067">ATP-binding</keyword>
<name>A0A845R5G7_9CLOT</name>
<proteinExistence type="predicted"/>
<dbReference type="AlphaFoldDB" id="A0A845R5G7"/>
<accession>A0A845R5G7</accession>
<evidence type="ECO:0000313" key="3">
    <source>
        <dbReference type="Proteomes" id="UP000467132"/>
    </source>
</evidence>
<keyword evidence="2" id="KW-0547">Nucleotide-binding</keyword>
<dbReference type="OrthoDB" id="9779501at2"/>
<dbReference type="Proteomes" id="UP000467132">
    <property type="component" value="Unassembled WGS sequence"/>
</dbReference>
<organism evidence="2 3">
    <name type="scientific">Senegalia massiliensis</name>
    <dbReference type="NCBI Taxonomy" id="1720316"/>
    <lineage>
        <taxon>Bacteria</taxon>
        <taxon>Bacillati</taxon>
        <taxon>Bacillota</taxon>
        <taxon>Clostridia</taxon>
        <taxon>Eubacteriales</taxon>
        <taxon>Clostridiaceae</taxon>
        <taxon>Senegalia</taxon>
    </lineage>
</organism>